<sequence length="139" mass="15980">MSPIGSLSHCSNAPQVWQIAYHKPLKAPNFPLIDKSNRLITIQLIDYAEIEMDIITIGTLVVISVCLGIAAIMILEPKWIQISYVTWSRPKKLIFSTVLYLPLVFFLEGVWLILLPTFVFMSFITLDRQKHFISFKLRT</sequence>
<accession>A0A6L9MPX1</accession>
<evidence type="ECO:0000313" key="3">
    <source>
        <dbReference type="Proteomes" id="UP000478837"/>
    </source>
</evidence>
<comment type="caution">
    <text evidence="2">The sequence shown here is derived from an EMBL/GenBank/DDBJ whole genome shotgun (WGS) entry which is preliminary data.</text>
</comment>
<protein>
    <submittedName>
        <fullName evidence="2">Uncharacterized protein</fullName>
    </submittedName>
</protein>
<keyword evidence="1" id="KW-1133">Transmembrane helix</keyword>
<dbReference type="RefSeq" id="WP_163109410.1">
    <property type="nucleotide sequence ID" value="NZ_JAAAWP010000001.1"/>
</dbReference>
<gene>
    <name evidence="2" type="ORF">GTW09_01390</name>
</gene>
<name>A0A6L9MPX1_9ALTE</name>
<feature type="transmembrane region" description="Helical" evidence="1">
    <location>
        <begin position="54"/>
        <end position="74"/>
    </location>
</feature>
<feature type="transmembrane region" description="Helical" evidence="1">
    <location>
        <begin position="94"/>
        <end position="126"/>
    </location>
</feature>
<evidence type="ECO:0000256" key="1">
    <source>
        <dbReference type="SAM" id="Phobius"/>
    </source>
</evidence>
<keyword evidence="1" id="KW-0812">Transmembrane</keyword>
<evidence type="ECO:0000313" key="2">
    <source>
        <dbReference type="EMBL" id="NDW20186.1"/>
    </source>
</evidence>
<keyword evidence="3" id="KW-1185">Reference proteome</keyword>
<proteinExistence type="predicted"/>
<organism evidence="2 3">
    <name type="scientific">Alteromonas hispanica</name>
    <dbReference type="NCBI Taxonomy" id="315421"/>
    <lineage>
        <taxon>Bacteria</taxon>
        <taxon>Pseudomonadati</taxon>
        <taxon>Pseudomonadota</taxon>
        <taxon>Gammaproteobacteria</taxon>
        <taxon>Alteromonadales</taxon>
        <taxon>Alteromonadaceae</taxon>
        <taxon>Alteromonas/Salinimonas group</taxon>
        <taxon>Alteromonas</taxon>
    </lineage>
</organism>
<dbReference type="Proteomes" id="UP000478837">
    <property type="component" value="Unassembled WGS sequence"/>
</dbReference>
<reference evidence="2 3" key="1">
    <citation type="submission" date="2020-01" db="EMBL/GenBank/DDBJ databases">
        <title>Genomes of bacteria type strains.</title>
        <authorList>
            <person name="Chen J."/>
            <person name="Zhu S."/>
            <person name="Yang J."/>
        </authorList>
    </citation>
    <scope>NUCLEOTIDE SEQUENCE [LARGE SCALE GENOMIC DNA]</scope>
    <source>
        <strain evidence="2 3">LMG 22958</strain>
    </source>
</reference>
<dbReference type="AlphaFoldDB" id="A0A6L9MPX1"/>
<dbReference type="EMBL" id="JAAAWP010000001">
    <property type="protein sequence ID" value="NDW20186.1"/>
    <property type="molecule type" value="Genomic_DNA"/>
</dbReference>
<keyword evidence="1" id="KW-0472">Membrane</keyword>